<dbReference type="AlphaFoldDB" id="A0A1T4LJG5"/>
<dbReference type="EMBL" id="FUXF01000015">
    <property type="protein sequence ID" value="SJZ54698.1"/>
    <property type="molecule type" value="Genomic_DNA"/>
</dbReference>
<accession>A0A1T4LJG5</accession>
<organism evidence="1 2">
    <name type="scientific">Mycoplasmopsis verecunda</name>
    <dbReference type="NCBI Taxonomy" id="171291"/>
    <lineage>
        <taxon>Bacteria</taxon>
        <taxon>Bacillati</taxon>
        <taxon>Mycoplasmatota</taxon>
        <taxon>Mycoplasmoidales</taxon>
        <taxon>Metamycoplasmataceae</taxon>
        <taxon>Mycoplasmopsis</taxon>
    </lineage>
</organism>
<dbReference type="RefSeq" id="WP_078747189.1">
    <property type="nucleotide sequence ID" value="NZ_CP137850.1"/>
</dbReference>
<gene>
    <name evidence="1" type="ORF">SAMN02745154_00465</name>
</gene>
<evidence type="ECO:0000313" key="1">
    <source>
        <dbReference type="EMBL" id="SJZ54698.1"/>
    </source>
</evidence>
<dbReference type="Proteomes" id="UP000190389">
    <property type="component" value="Unassembled WGS sequence"/>
</dbReference>
<dbReference type="STRING" id="171291.SAMN02745154_00465"/>
<proteinExistence type="predicted"/>
<keyword evidence="2" id="KW-1185">Reference proteome</keyword>
<protein>
    <submittedName>
        <fullName evidence="1">Uncharacterized protein</fullName>
    </submittedName>
</protein>
<evidence type="ECO:0000313" key="2">
    <source>
        <dbReference type="Proteomes" id="UP000190389"/>
    </source>
</evidence>
<sequence length="144" mass="17071">MGKLGYKSKYSTNEIPSFERLKILALQDNNELENEINWMKKFFGTELVKIEKINLQAPQEWCDEQSFITDIKPINRIEKELDKLEVDYLNLTNCFMDNYSFYQTNDKDKWILEMINSQPSVTQVDDMKSKSTNTTRVKINKLEI</sequence>
<name>A0A1T4LJG5_9BACT</name>
<reference evidence="2" key="1">
    <citation type="submission" date="2017-02" db="EMBL/GenBank/DDBJ databases">
        <authorList>
            <person name="Varghese N."/>
            <person name="Submissions S."/>
        </authorList>
    </citation>
    <scope>NUCLEOTIDE SEQUENCE [LARGE SCALE GENOMIC DNA]</scope>
    <source>
        <strain evidence="2">ATCC 27862</strain>
    </source>
</reference>